<protein>
    <submittedName>
        <fullName evidence="2">Uncharacterized protein</fullName>
    </submittedName>
</protein>
<reference evidence="2" key="1">
    <citation type="journal article" date="2022" name="bioRxiv">
        <title>Sequencing and chromosome-scale assembly of the giantPleurodeles waltlgenome.</title>
        <authorList>
            <person name="Brown T."/>
            <person name="Elewa A."/>
            <person name="Iarovenko S."/>
            <person name="Subramanian E."/>
            <person name="Araus A.J."/>
            <person name="Petzold A."/>
            <person name="Susuki M."/>
            <person name="Suzuki K.-i.T."/>
            <person name="Hayashi T."/>
            <person name="Toyoda A."/>
            <person name="Oliveira C."/>
            <person name="Osipova E."/>
            <person name="Leigh N.D."/>
            <person name="Simon A."/>
            <person name="Yun M.H."/>
        </authorList>
    </citation>
    <scope>NUCLEOTIDE SEQUENCE</scope>
    <source>
        <strain evidence="2">20211129_DDA</strain>
        <tissue evidence="2">Liver</tissue>
    </source>
</reference>
<organism evidence="2 3">
    <name type="scientific">Pleurodeles waltl</name>
    <name type="common">Iberian ribbed newt</name>
    <dbReference type="NCBI Taxonomy" id="8319"/>
    <lineage>
        <taxon>Eukaryota</taxon>
        <taxon>Metazoa</taxon>
        <taxon>Chordata</taxon>
        <taxon>Craniata</taxon>
        <taxon>Vertebrata</taxon>
        <taxon>Euteleostomi</taxon>
        <taxon>Amphibia</taxon>
        <taxon>Batrachia</taxon>
        <taxon>Caudata</taxon>
        <taxon>Salamandroidea</taxon>
        <taxon>Salamandridae</taxon>
        <taxon>Pleurodelinae</taxon>
        <taxon>Pleurodeles</taxon>
    </lineage>
</organism>
<evidence type="ECO:0000256" key="1">
    <source>
        <dbReference type="SAM" id="MobiDB-lite"/>
    </source>
</evidence>
<evidence type="ECO:0000313" key="2">
    <source>
        <dbReference type="EMBL" id="KAJ1149883.1"/>
    </source>
</evidence>
<gene>
    <name evidence="2" type="ORF">NDU88_002682</name>
</gene>
<dbReference type="AlphaFoldDB" id="A0AAV7RGA3"/>
<name>A0AAV7RGA3_PLEWA</name>
<feature type="compositionally biased region" description="Polar residues" evidence="1">
    <location>
        <begin position="19"/>
        <end position="33"/>
    </location>
</feature>
<accession>A0AAV7RGA3</accession>
<dbReference type="Proteomes" id="UP001066276">
    <property type="component" value="Chromosome 5"/>
</dbReference>
<comment type="caution">
    <text evidence="2">The sequence shown here is derived from an EMBL/GenBank/DDBJ whole genome shotgun (WGS) entry which is preliminary data.</text>
</comment>
<evidence type="ECO:0000313" key="3">
    <source>
        <dbReference type="Proteomes" id="UP001066276"/>
    </source>
</evidence>
<dbReference type="EMBL" id="JANPWB010000009">
    <property type="protein sequence ID" value="KAJ1149883.1"/>
    <property type="molecule type" value="Genomic_DNA"/>
</dbReference>
<feature type="region of interest" description="Disordered" evidence="1">
    <location>
        <begin position="19"/>
        <end position="68"/>
    </location>
</feature>
<proteinExistence type="predicted"/>
<sequence length="136" mass="14762">MILTSDIAPARLVATVKTETGSNRSADSENSGWLQEGTGKINRKTPRSADYENSGWLQEGTGKINRKTPHMVTWERGSDVSGKPDTESTAVIKEVIGVVSSLPTTYVKYFSQCLATRPHGQYTLGAGRESLTALQM</sequence>
<keyword evidence="3" id="KW-1185">Reference proteome</keyword>